<keyword evidence="2" id="KW-0444">Lipid biosynthesis</keyword>
<protein>
    <submittedName>
        <fullName evidence="13">Diacylglycerol kinase family lipid kinase</fullName>
    </submittedName>
</protein>
<organism evidence="13 14">
    <name type="scientific">Flaviaesturariibacter amylovorans</name>
    <dbReference type="NCBI Taxonomy" id="1084520"/>
    <lineage>
        <taxon>Bacteria</taxon>
        <taxon>Pseudomonadati</taxon>
        <taxon>Bacteroidota</taxon>
        <taxon>Chitinophagia</taxon>
        <taxon>Chitinophagales</taxon>
        <taxon>Chitinophagaceae</taxon>
        <taxon>Flaviaestuariibacter</taxon>
    </lineage>
</organism>
<dbReference type="NCBIfam" id="TIGR00147">
    <property type="entry name" value="YegS/Rv2252/BmrU family lipid kinase"/>
    <property type="match status" value="1"/>
</dbReference>
<keyword evidence="9" id="KW-0443">Lipid metabolism</keyword>
<dbReference type="Pfam" id="PF19279">
    <property type="entry name" value="YegS_C"/>
    <property type="match status" value="1"/>
</dbReference>
<feature type="domain" description="DAGKc" evidence="12">
    <location>
        <begin position="1"/>
        <end position="121"/>
    </location>
</feature>
<name>A0ABP8GIL0_9BACT</name>
<gene>
    <name evidence="13" type="ORF">GCM10023184_12800</name>
</gene>
<dbReference type="PROSITE" id="PS50146">
    <property type="entry name" value="DAGK"/>
    <property type="match status" value="1"/>
</dbReference>
<dbReference type="PANTHER" id="PTHR12358:SF106">
    <property type="entry name" value="LIPID KINASE YEGS"/>
    <property type="match status" value="1"/>
</dbReference>
<keyword evidence="11" id="KW-1208">Phospholipid metabolism</keyword>
<evidence type="ECO:0000313" key="13">
    <source>
        <dbReference type="EMBL" id="GAA4325079.1"/>
    </source>
</evidence>
<sequence>MEPRIAILCNPGPENVKALRVTDEASLLLKKEGIRFQTFIFAWPDSLEGFTAVWVVGGDGTLHHFINRYPSVEIPVGTLAGGSGNDFHWMLYGESTVSQQVARLLAGNTRRVDAGRCNDRIFLNGVGIGFDGAIVKDLVGKRKLAGKASYLLSVLKHILSFSEMPVRLDADGVLVEQDCLLLSIANGQRYGGGFQVAPKASLDDGLLDLNIVGRIAALQRMRYLPVIERGEHLELPFVQYLQGRRVLVESPRELPAHLDGEYYSNSRFEIEVLPGKFLFSV</sequence>
<dbReference type="Pfam" id="PF00781">
    <property type="entry name" value="DAGK_cat"/>
    <property type="match status" value="1"/>
</dbReference>
<dbReference type="GO" id="GO:0016301">
    <property type="term" value="F:kinase activity"/>
    <property type="evidence" value="ECO:0007669"/>
    <property type="project" value="UniProtKB-KW"/>
</dbReference>
<dbReference type="Proteomes" id="UP001501725">
    <property type="component" value="Unassembled WGS sequence"/>
</dbReference>
<keyword evidence="6 13" id="KW-0418">Kinase</keyword>
<evidence type="ECO:0000256" key="10">
    <source>
        <dbReference type="ARBA" id="ARBA00023209"/>
    </source>
</evidence>
<keyword evidence="14" id="KW-1185">Reference proteome</keyword>
<evidence type="ECO:0000259" key="12">
    <source>
        <dbReference type="PROSITE" id="PS50146"/>
    </source>
</evidence>
<dbReference type="InterPro" id="IPR045540">
    <property type="entry name" value="YegS/DAGK_C"/>
</dbReference>
<evidence type="ECO:0000256" key="6">
    <source>
        <dbReference type="ARBA" id="ARBA00022777"/>
    </source>
</evidence>
<evidence type="ECO:0000256" key="11">
    <source>
        <dbReference type="ARBA" id="ARBA00023264"/>
    </source>
</evidence>
<keyword evidence="10" id="KW-0594">Phospholipid biosynthesis</keyword>
<keyword evidence="8" id="KW-0460">Magnesium</keyword>
<comment type="caution">
    <text evidence="13">The sequence shown here is derived from an EMBL/GenBank/DDBJ whole genome shotgun (WGS) entry which is preliminary data.</text>
</comment>
<dbReference type="RefSeq" id="WP_345254381.1">
    <property type="nucleotide sequence ID" value="NZ_BAABGY010000006.1"/>
</dbReference>
<evidence type="ECO:0000256" key="7">
    <source>
        <dbReference type="ARBA" id="ARBA00022840"/>
    </source>
</evidence>
<evidence type="ECO:0000256" key="5">
    <source>
        <dbReference type="ARBA" id="ARBA00022741"/>
    </source>
</evidence>
<keyword evidence="7" id="KW-0067">ATP-binding</keyword>
<reference evidence="14" key="1">
    <citation type="journal article" date="2019" name="Int. J. Syst. Evol. Microbiol.">
        <title>The Global Catalogue of Microorganisms (GCM) 10K type strain sequencing project: providing services to taxonomists for standard genome sequencing and annotation.</title>
        <authorList>
            <consortium name="The Broad Institute Genomics Platform"/>
            <consortium name="The Broad Institute Genome Sequencing Center for Infectious Disease"/>
            <person name="Wu L."/>
            <person name="Ma J."/>
        </authorList>
    </citation>
    <scope>NUCLEOTIDE SEQUENCE [LARGE SCALE GENOMIC DNA]</scope>
    <source>
        <strain evidence="14">JCM 17919</strain>
    </source>
</reference>
<dbReference type="Gene3D" id="2.60.200.40">
    <property type="match status" value="1"/>
</dbReference>
<keyword evidence="5" id="KW-0547">Nucleotide-binding</keyword>
<dbReference type="InterPro" id="IPR001206">
    <property type="entry name" value="Diacylglycerol_kinase_cat_dom"/>
</dbReference>
<dbReference type="InterPro" id="IPR050187">
    <property type="entry name" value="Lipid_Phosphate_FormReg"/>
</dbReference>
<dbReference type="EMBL" id="BAABGY010000006">
    <property type="protein sequence ID" value="GAA4325079.1"/>
    <property type="molecule type" value="Genomic_DNA"/>
</dbReference>
<proteinExistence type="predicted"/>
<dbReference type="InterPro" id="IPR017438">
    <property type="entry name" value="ATP-NAD_kinase_N"/>
</dbReference>
<dbReference type="InterPro" id="IPR005218">
    <property type="entry name" value="Diacylglycerol/lipid_kinase"/>
</dbReference>
<accession>A0ABP8GIL0</accession>
<evidence type="ECO:0000313" key="14">
    <source>
        <dbReference type="Proteomes" id="UP001501725"/>
    </source>
</evidence>
<evidence type="ECO:0000256" key="9">
    <source>
        <dbReference type="ARBA" id="ARBA00023098"/>
    </source>
</evidence>
<dbReference type="InterPro" id="IPR016064">
    <property type="entry name" value="NAD/diacylglycerol_kinase_sf"/>
</dbReference>
<dbReference type="PANTHER" id="PTHR12358">
    <property type="entry name" value="SPHINGOSINE KINASE"/>
    <property type="match status" value="1"/>
</dbReference>
<dbReference type="SUPFAM" id="SSF111331">
    <property type="entry name" value="NAD kinase/diacylglycerol kinase-like"/>
    <property type="match status" value="1"/>
</dbReference>
<evidence type="ECO:0000256" key="1">
    <source>
        <dbReference type="ARBA" id="ARBA00001946"/>
    </source>
</evidence>
<evidence type="ECO:0000256" key="8">
    <source>
        <dbReference type="ARBA" id="ARBA00022842"/>
    </source>
</evidence>
<comment type="cofactor">
    <cofactor evidence="1">
        <name>Mg(2+)</name>
        <dbReference type="ChEBI" id="CHEBI:18420"/>
    </cofactor>
</comment>
<evidence type="ECO:0000256" key="3">
    <source>
        <dbReference type="ARBA" id="ARBA00022679"/>
    </source>
</evidence>
<evidence type="ECO:0000256" key="4">
    <source>
        <dbReference type="ARBA" id="ARBA00022723"/>
    </source>
</evidence>
<keyword evidence="3" id="KW-0808">Transferase</keyword>
<evidence type="ECO:0000256" key="2">
    <source>
        <dbReference type="ARBA" id="ARBA00022516"/>
    </source>
</evidence>
<dbReference type="Gene3D" id="3.40.50.10330">
    <property type="entry name" value="Probable inorganic polyphosphate/atp-NAD kinase, domain 1"/>
    <property type="match status" value="1"/>
</dbReference>
<keyword evidence="4" id="KW-0479">Metal-binding</keyword>